<dbReference type="SUPFAM" id="SSF56770">
    <property type="entry name" value="HydA/Nqo6-like"/>
    <property type="match status" value="1"/>
</dbReference>
<dbReference type="GO" id="GO:0045271">
    <property type="term" value="C:respiratory chain complex I"/>
    <property type="evidence" value="ECO:0007669"/>
    <property type="project" value="TreeGrafter"/>
</dbReference>
<dbReference type="GO" id="GO:0048038">
    <property type="term" value="F:quinone binding"/>
    <property type="evidence" value="ECO:0007669"/>
    <property type="project" value="UniProtKB-KW"/>
</dbReference>
<organism evidence="10">
    <name type="scientific">Rhodothermus marinus</name>
    <name type="common">Rhodothermus obamensis</name>
    <dbReference type="NCBI Taxonomy" id="29549"/>
    <lineage>
        <taxon>Bacteria</taxon>
        <taxon>Pseudomonadati</taxon>
        <taxon>Rhodothermota</taxon>
        <taxon>Rhodothermia</taxon>
        <taxon>Rhodothermales</taxon>
        <taxon>Rhodothermaceae</taxon>
        <taxon>Rhodothermus</taxon>
    </lineage>
</organism>
<evidence type="ECO:0000256" key="2">
    <source>
        <dbReference type="ARBA" id="ARBA00022448"/>
    </source>
</evidence>
<feature type="binding site" evidence="6">
    <location>
        <position position="34"/>
    </location>
    <ligand>
        <name>[4Fe-4S] cluster</name>
        <dbReference type="ChEBI" id="CHEBI:49883"/>
    </ligand>
</feature>
<dbReference type="EMBL" id="DSGB01000004">
    <property type="protein sequence ID" value="HER95735.1"/>
    <property type="molecule type" value="Genomic_DNA"/>
</dbReference>
<dbReference type="GO" id="GO:0051539">
    <property type="term" value="F:4 iron, 4 sulfur cluster binding"/>
    <property type="evidence" value="ECO:0007669"/>
    <property type="project" value="UniProtKB-KW"/>
</dbReference>
<comment type="cofactor">
    <cofactor evidence="6">
        <name>[4Fe-4S] cluster</name>
        <dbReference type="ChEBI" id="CHEBI:49883"/>
    </cofactor>
    <text evidence="6">Binds 1 [4Fe-4S] cluster.</text>
</comment>
<comment type="similarity">
    <text evidence="1 6 7">Belongs to the complex I 20 kDa subunit family.</text>
</comment>
<comment type="caution">
    <text evidence="10">The sequence shown here is derived from an EMBL/GenBank/DDBJ whole genome shotgun (WGS) entry which is preliminary data.</text>
</comment>
<dbReference type="FunFam" id="3.40.50.12280:FF:000002">
    <property type="entry name" value="NADH-quinone oxidoreductase subunit B"/>
    <property type="match status" value="1"/>
</dbReference>
<dbReference type="GO" id="GO:0015990">
    <property type="term" value="P:electron transport coupled proton transport"/>
    <property type="evidence" value="ECO:0007669"/>
    <property type="project" value="TreeGrafter"/>
</dbReference>
<dbReference type="GO" id="GO:0005506">
    <property type="term" value="F:iron ion binding"/>
    <property type="evidence" value="ECO:0007669"/>
    <property type="project" value="UniProtKB-UniRule"/>
</dbReference>
<comment type="function">
    <text evidence="6">NDH-1 shuttles electrons from NADH, via FMN and iron-sulfur (Fe-S) centers, to quinones in the respiratory chain. The immediate electron acceptor for the enzyme in this species is believed to be ubiquinone. Couples the redox reaction to proton translocation (for every two electrons transferred, four hydrogen ions are translocated across the cytoplasmic membrane), and thus conserves the redox energy in a proton gradient.</text>
</comment>
<dbReference type="NCBIfam" id="NF005012">
    <property type="entry name" value="PRK06411.1"/>
    <property type="match status" value="1"/>
</dbReference>
<keyword evidence="6" id="KW-0472">Membrane</keyword>
<evidence type="ECO:0000256" key="8">
    <source>
        <dbReference type="SAM" id="MobiDB-lite"/>
    </source>
</evidence>
<protein>
    <recommendedName>
        <fullName evidence="6">NADH-quinone oxidoreductase subunit B</fullName>
        <ecNumber evidence="6">7.1.1.-</ecNumber>
    </recommendedName>
    <alternativeName>
        <fullName evidence="6">NADH dehydrogenase I subunit B</fullName>
    </alternativeName>
    <alternativeName>
        <fullName evidence="6">NDH-1 subunit B</fullName>
    </alternativeName>
</protein>
<dbReference type="GO" id="GO:0009060">
    <property type="term" value="P:aerobic respiration"/>
    <property type="evidence" value="ECO:0007669"/>
    <property type="project" value="TreeGrafter"/>
</dbReference>
<comment type="catalytic activity">
    <reaction evidence="6">
        <text>a quinone + NADH + 5 H(+)(in) = a quinol + NAD(+) + 4 H(+)(out)</text>
        <dbReference type="Rhea" id="RHEA:57888"/>
        <dbReference type="ChEBI" id="CHEBI:15378"/>
        <dbReference type="ChEBI" id="CHEBI:24646"/>
        <dbReference type="ChEBI" id="CHEBI:57540"/>
        <dbReference type="ChEBI" id="CHEBI:57945"/>
        <dbReference type="ChEBI" id="CHEBI:132124"/>
    </reaction>
</comment>
<keyword evidence="6" id="KW-0830">Ubiquinone</keyword>
<evidence type="ECO:0000256" key="3">
    <source>
        <dbReference type="ARBA" id="ARBA00022719"/>
    </source>
</evidence>
<reference evidence="10" key="1">
    <citation type="journal article" date="2020" name="mSystems">
        <title>Genome- and Community-Level Interaction Insights into Carbon Utilization and Element Cycling Functions of Hydrothermarchaeota in Hydrothermal Sediment.</title>
        <authorList>
            <person name="Zhou Z."/>
            <person name="Liu Y."/>
            <person name="Xu W."/>
            <person name="Pan J."/>
            <person name="Luo Z.H."/>
            <person name="Li M."/>
        </authorList>
    </citation>
    <scope>NUCLEOTIDE SEQUENCE [LARGE SCALE GENOMIC DNA]</scope>
    <source>
        <strain evidence="10">SpSt-143</strain>
    </source>
</reference>
<dbReference type="InterPro" id="IPR006137">
    <property type="entry name" value="NADH_UbQ_OxRdtase-like_20kDa"/>
</dbReference>
<name>A0A7V2F6W4_RHOMR</name>
<keyword evidence="6 7" id="KW-0411">Iron-sulfur</keyword>
<dbReference type="EC" id="7.1.1.-" evidence="6"/>
<gene>
    <name evidence="6" type="primary">nuoB</name>
    <name evidence="10" type="ORF">ENO59_04365</name>
</gene>
<keyword evidence="2 6" id="KW-0813">Transport</keyword>
<proteinExistence type="inferred from homology"/>
<evidence type="ECO:0000256" key="4">
    <source>
        <dbReference type="ARBA" id="ARBA00022967"/>
    </source>
</evidence>
<evidence type="ECO:0000259" key="9">
    <source>
        <dbReference type="Pfam" id="PF01058"/>
    </source>
</evidence>
<evidence type="ECO:0000256" key="5">
    <source>
        <dbReference type="ARBA" id="ARBA00023027"/>
    </source>
</evidence>
<dbReference type="PROSITE" id="PS51257">
    <property type="entry name" value="PROKAR_LIPOPROTEIN"/>
    <property type="match status" value="1"/>
</dbReference>
<keyword evidence="6 7" id="KW-0479">Metal-binding</keyword>
<feature type="binding site" evidence="6">
    <location>
        <position position="129"/>
    </location>
    <ligand>
        <name>[4Fe-4S] cluster</name>
        <dbReference type="ChEBI" id="CHEBI:49883"/>
    </ligand>
</feature>
<dbReference type="PANTHER" id="PTHR11995">
    <property type="entry name" value="NADH DEHYDROGENASE"/>
    <property type="match status" value="1"/>
</dbReference>
<dbReference type="GO" id="GO:0008137">
    <property type="term" value="F:NADH dehydrogenase (ubiquinone) activity"/>
    <property type="evidence" value="ECO:0007669"/>
    <property type="project" value="InterPro"/>
</dbReference>
<feature type="domain" description="NADH:ubiquinone oxidoreductase-like 20kDa subunit" evidence="9">
    <location>
        <begin position="34"/>
        <end position="142"/>
    </location>
</feature>
<evidence type="ECO:0000256" key="7">
    <source>
        <dbReference type="RuleBase" id="RU004464"/>
    </source>
</evidence>
<sequence length="202" mass="22545">MLDLREGFLTTRLDVVLNWARSNSLMPMPMGLACCAIEMMAFAGPKYDVARFGSEAMRFSPRQADLMIVAGWCTYKMAHAIRRVWDQMPDPKWCIAMGACASTGGMHRCYGVVQGIDNFLPVDVYIPGCPPRPEAVLHALMDIQEKIRNTYSVAQDYLHGEPRPAAPPIRPQVLSPEGDEPVARNVLHRSLKSSFNHGRAEE</sequence>
<keyword evidence="6 7" id="KW-0004">4Fe-4S</keyword>
<evidence type="ECO:0000256" key="6">
    <source>
        <dbReference type="HAMAP-Rule" id="MF_01356"/>
    </source>
</evidence>
<dbReference type="GO" id="GO:0050136">
    <property type="term" value="F:NADH dehydrogenase (quinone) (non-electrogenic) activity"/>
    <property type="evidence" value="ECO:0007669"/>
    <property type="project" value="UniProtKB-UniRule"/>
</dbReference>
<dbReference type="GO" id="GO:0005886">
    <property type="term" value="C:plasma membrane"/>
    <property type="evidence" value="ECO:0007669"/>
    <property type="project" value="UniProtKB-SubCell"/>
</dbReference>
<keyword evidence="4 6" id="KW-1278">Translocase</keyword>
<dbReference type="PANTHER" id="PTHR11995:SF14">
    <property type="entry name" value="NADH DEHYDROGENASE [UBIQUINONE] IRON-SULFUR PROTEIN 7, MITOCHONDRIAL"/>
    <property type="match status" value="1"/>
</dbReference>
<dbReference type="NCBIfam" id="TIGR01957">
    <property type="entry name" value="nuoB_fam"/>
    <property type="match status" value="1"/>
</dbReference>
<feature type="region of interest" description="Disordered" evidence="8">
    <location>
        <begin position="162"/>
        <end position="202"/>
    </location>
</feature>
<keyword evidence="3 6" id="KW-0874">Quinone</keyword>
<accession>A0A7V2F6W4</accession>
<evidence type="ECO:0000313" key="10">
    <source>
        <dbReference type="EMBL" id="HER95735.1"/>
    </source>
</evidence>
<dbReference type="HAMAP" id="MF_01356">
    <property type="entry name" value="NDH1_NuoB"/>
    <property type="match status" value="1"/>
</dbReference>
<keyword evidence="6" id="KW-1003">Cell membrane</keyword>
<feature type="binding site" evidence="6">
    <location>
        <position position="100"/>
    </location>
    <ligand>
        <name>[4Fe-4S] cluster</name>
        <dbReference type="ChEBI" id="CHEBI:49883"/>
    </ligand>
</feature>
<feature type="binding site" evidence="6">
    <location>
        <position position="35"/>
    </location>
    <ligand>
        <name>[4Fe-4S] cluster</name>
        <dbReference type="ChEBI" id="CHEBI:49883"/>
    </ligand>
</feature>
<keyword evidence="6 7" id="KW-0408">Iron</keyword>
<dbReference type="InterPro" id="IPR006138">
    <property type="entry name" value="NADH_UQ_OxRdtase_20Kd_su"/>
</dbReference>
<dbReference type="Gene3D" id="3.40.50.12280">
    <property type="match status" value="1"/>
</dbReference>
<comment type="subunit">
    <text evidence="6">NDH-1 is composed of 14 different subunits. Subunits NuoB, C, D, E, F, and G constitute the peripheral sector of the complex.</text>
</comment>
<evidence type="ECO:0000256" key="1">
    <source>
        <dbReference type="ARBA" id="ARBA00009173"/>
    </source>
</evidence>
<dbReference type="Pfam" id="PF01058">
    <property type="entry name" value="Oxidored_q6"/>
    <property type="match status" value="1"/>
</dbReference>
<dbReference type="AlphaFoldDB" id="A0A7V2F6W4"/>
<comment type="subcellular location">
    <subcellularLocation>
        <location evidence="6">Cell membrane</location>
        <topology evidence="6">Peripheral membrane protein</topology>
        <orientation evidence="6">Cytoplasmic side</orientation>
    </subcellularLocation>
</comment>
<keyword evidence="5 6" id="KW-0520">NAD</keyword>